<evidence type="ECO:0000256" key="2">
    <source>
        <dbReference type="SAM" id="MobiDB-lite"/>
    </source>
</evidence>
<dbReference type="OrthoDB" id="3635032at2"/>
<organism evidence="5 6">
    <name type="scientific">Amycolatopsis alba DSM 44262</name>
    <dbReference type="NCBI Taxonomy" id="1125972"/>
    <lineage>
        <taxon>Bacteria</taxon>
        <taxon>Bacillati</taxon>
        <taxon>Actinomycetota</taxon>
        <taxon>Actinomycetes</taxon>
        <taxon>Pseudonocardiales</taxon>
        <taxon>Pseudonocardiaceae</taxon>
        <taxon>Amycolatopsis</taxon>
    </lineage>
</organism>
<name>A0A229RA06_AMYAL</name>
<keyword evidence="6" id="KW-1185">Reference proteome</keyword>
<accession>A0A229RA06</accession>
<protein>
    <recommendedName>
        <fullName evidence="4">Ricin B lectin domain-containing protein</fullName>
    </recommendedName>
</protein>
<dbReference type="CDD" id="cd00161">
    <property type="entry name" value="beta-trefoil_Ricin-like"/>
    <property type="match status" value="1"/>
</dbReference>
<feature type="compositionally biased region" description="Pro residues" evidence="2">
    <location>
        <begin position="55"/>
        <end position="67"/>
    </location>
</feature>
<evidence type="ECO:0000256" key="1">
    <source>
        <dbReference type="SAM" id="Coils"/>
    </source>
</evidence>
<keyword evidence="3" id="KW-0732">Signal</keyword>
<evidence type="ECO:0000313" key="5">
    <source>
        <dbReference type="EMBL" id="OXM43405.1"/>
    </source>
</evidence>
<comment type="caution">
    <text evidence="5">The sequence shown here is derived from an EMBL/GenBank/DDBJ whole genome shotgun (WGS) entry which is preliminary data.</text>
</comment>
<keyword evidence="1" id="KW-0175">Coiled coil</keyword>
<feature type="coiled-coil region" evidence="1">
    <location>
        <begin position="171"/>
        <end position="198"/>
    </location>
</feature>
<dbReference type="PROSITE" id="PS50231">
    <property type="entry name" value="RICIN_B_LECTIN"/>
    <property type="match status" value="1"/>
</dbReference>
<dbReference type="RefSeq" id="WP_084702175.1">
    <property type="nucleotide sequence ID" value="NZ_KB913032.1"/>
</dbReference>
<dbReference type="SUPFAM" id="SSF110221">
    <property type="entry name" value="AbfB domain"/>
    <property type="match status" value="1"/>
</dbReference>
<feature type="domain" description="Ricin B lectin" evidence="4">
    <location>
        <begin position="888"/>
        <end position="1026"/>
    </location>
</feature>
<evidence type="ECO:0000313" key="6">
    <source>
        <dbReference type="Proteomes" id="UP000215563"/>
    </source>
</evidence>
<feature type="signal peptide" evidence="3">
    <location>
        <begin position="1"/>
        <end position="42"/>
    </location>
</feature>
<dbReference type="Pfam" id="PF05270">
    <property type="entry name" value="AbfB"/>
    <property type="match status" value="1"/>
</dbReference>
<dbReference type="GO" id="GO:0046556">
    <property type="term" value="F:alpha-L-arabinofuranosidase activity"/>
    <property type="evidence" value="ECO:0007669"/>
    <property type="project" value="InterPro"/>
</dbReference>
<evidence type="ECO:0000256" key="3">
    <source>
        <dbReference type="SAM" id="SignalP"/>
    </source>
</evidence>
<feature type="compositionally biased region" description="Low complexity" evidence="2">
    <location>
        <begin position="41"/>
        <end position="54"/>
    </location>
</feature>
<dbReference type="InterPro" id="IPR036195">
    <property type="entry name" value="AbfB_ABD_sf"/>
</dbReference>
<feature type="region of interest" description="Disordered" evidence="2">
    <location>
        <begin position="41"/>
        <end position="80"/>
    </location>
</feature>
<feature type="chain" id="PRO_5012398451" description="Ricin B lectin domain-containing protein" evidence="3">
    <location>
        <begin position="43"/>
        <end position="1032"/>
    </location>
</feature>
<dbReference type="InterPro" id="IPR000772">
    <property type="entry name" value="Ricin_B_lectin"/>
</dbReference>
<proteinExistence type="predicted"/>
<dbReference type="SUPFAM" id="SSF50370">
    <property type="entry name" value="Ricin B-like lectins"/>
    <property type="match status" value="1"/>
</dbReference>
<dbReference type="Pfam" id="PF00652">
    <property type="entry name" value="Ricin_B_lectin"/>
    <property type="match status" value="1"/>
</dbReference>
<dbReference type="GO" id="GO:0046373">
    <property type="term" value="P:L-arabinose metabolic process"/>
    <property type="evidence" value="ECO:0007669"/>
    <property type="project" value="InterPro"/>
</dbReference>
<dbReference type="Proteomes" id="UP000215563">
    <property type="component" value="Unassembled WGS sequence"/>
</dbReference>
<dbReference type="AlphaFoldDB" id="A0A229RA06"/>
<dbReference type="Pfam" id="PF08310">
    <property type="entry name" value="LGFP"/>
    <property type="match status" value="5"/>
</dbReference>
<dbReference type="InterPro" id="IPR035992">
    <property type="entry name" value="Ricin_B-like_lectins"/>
</dbReference>
<reference evidence="5 6" key="1">
    <citation type="submission" date="2017-07" db="EMBL/GenBank/DDBJ databases">
        <title>Amycolatopsis alba DSM 44262 Genome sequencing and assembly.</title>
        <authorList>
            <person name="Kaur N."/>
            <person name="Mayilraj S."/>
        </authorList>
    </citation>
    <scope>NUCLEOTIDE SEQUENCE [LARGE SCALE GENOMIC DNA]</scope>
    <source>
        <strain evidence="5 6">DSM 44262</strain>
    </source>
</reference>
<gene>
    <name evidence="5" type="ORF">CFP75_38560</name>
</gene>
<dbReference type="EMBL" id="NMQU01000149">
    <property type="protein sequence ID" value="OXM43405.1"/>
    <property type="molecule type" value="Genomic_DNA"/>
</dbReference>
<sequence>MRRSGRSAAVSRPPRQHAGMTAAMFTAAVMTFSTLTAAPATAAPDVSPSTTTAPDPAPPPATAPPATVPLTVGTPPGVPAEPVPAAPKATLAQSTDAEKGKAAAILGIVAGPELLILTDRNFTAAMYYAADDLDKQKPLEPEHRKVKDAAVAALGESDDACTTFIKTGMAAANTQDQAINVERRARQDEERAAKAKAAGLLGVAVDDTILSKSVHDFIVHLDLNADNRKDTAVKEAARTALRGTADAQWAFLTVGIYDEHSKDVQRLVREDEAKSEAEKAAALAREAKANAAWHALGIRDDTALINLSDHDFVIEIWSRAKRDTEVHGAAETAVRSRNPADWKAFIDHGAKDAHLRDIDNELRKRDEEYVRQITEIRTRAVKSRVHTALVTAADAALAGTPIDRERFLRIGQDQNLTQSLRTLTATMDEAYLTDSNGRATLTQWQPGSHPEQAWKIEPGLADPACFSLQSVSHPNNYVRWDKKKPTPAGVPTEAYVTVAPTDGTPEFKAEATWCLHPILLLFSPKGSGLYLHPEGGRGETWEVDTPVPPTPFDLRYTRDEKVRANLGKPIADPVLDADNLGYRAYEKGRLYLTRYTTTQVHPVYNGPVLDKLLALGGPKTLGGMLTDQTATSDGKGQVLQITNAQGSYYPLSILWSPANGAHEVHGVIGDTWSKSGGVTGPLGYPATDETAFGTAGGQYNRFTGGSIYWMPATGARTITGDLHTKFAALGYETGPLGYPTGEATSFAAEGGVFQRFSTGSLYRTTFHGVRAVTGDIHRKYAELGYEAGFVTFPVGDETPTSDGVGKYINFSTGVAIYWHPATGAHAIYGNIRAKWDTLGSEKSYLGYPTTDELPLPKGRRNVFQNGRIDWSNDGGGTIDYKTVTMPPGSIELKNANAGRCIQVAGVGQDALRDSAGTELWDCLASPKQIWKLAPLGDNKYTLKNQNSGKCLDLPPDYNNGTPLVQYTCHNGTNQQWEFTTAANGTLALRSVHSAKITEALGNGTANATLIGQWADLGNPNQRWNTIQINTTP</sequence>
<dbReference type="InterPro" id="IPR007934">
    <property type="entry name" value="AbfB_ABD"/>
</dbReference>
<dbReference type="SMART" id="SM00458">
    <property type="entry name" value="RICIN"/>
    <property type="match status" value="1"/>
</dbReference>
<dbReference type="Gene3D" id="2.80.10.50">
    <property type="match status" value="2"/>
</dbReference>
<dbReference type="InterPro" id="IPR013207">
    <property type="entry name" value="LGFP"/>
</dbReference>
<evidence type="ECO:0000259" key="4">
    <source>
        <dbReference type="SMART" id="SM00458"/>
    </source>
</evidence>